<protein>
    <recommendedName>
        <fullName evidence="3">Lipocalin-like domain-containing protein</fullName>
    </recommendedName>
</protein>
<evidence type="ECO:0000313" key="1">
    <source>
        <dbReference type="EMBL" id="SDS25281.1"/>
    </source>
</evidence>
<keyword evidence="2" id="KW-1185">Reference proteome</keyword>
<name>A0A1H1QP71_MUCMA</name>
<dbReference type="RefSeq" id="WP_091369595.1">
    <property type="nucleotide sequence ID" value="NZ_LT629740.1"/>
</dbReference>
<accession>A0A1H1QP71</accession>
<dbReference type="EMBL" id="LT629740">
    <property type="protein sequence ID" value="SDS25281.1"/>
    <property type="molecule type" value="Genomic_DNA"/>
</dbReference>
<dbReference type="STRING" id="652787.SAMN05216490_0819"/>
<dbReference type="OrthoDB" id="795195at2"/>
<dbReference type="Proteomes" id="UP000199679">
    <property type="component" value="Chromosome I"/>
</dbReference>
<sequence>MKNKILFLFLPLLIIISMGINSCKKDSQISSIQTLFTNGTWQLASEVQFNYLGSNQLPTDTLNTTCDTTQLFTFTNNNSCSYTNYGCVDQSSTGSWSLSSDALYLMTNLSFKQAGDTTTVKPFTYCKIVNLGQYSMVLQTGDISVYPSPTTRIKIYQYGFVRQKIKASN</sequence>
<proteinExistence type="predicted"/>
<dbReference type="AlphaFoldDB" id="A0A1H1QP71"/>
<gene>
    <name evidence="1" type="ORF">SAMN05216490_0819</name>
</gene>
<evidence type="ECO:0000313" key="2">
    <source>
        <dbReference type="Proteomes" id="UP000199679"/>
    </source>
</evidence>
<organism evidence="1 2">
    <name type="scientific">Mucilaginibacter mallensis</name>
    <dbReference type="NCBI Taxonomy" id="652787"/>
    <lineage>
        <taxon>Bacteria</taxon>
        <taxon>Pseudomonadati</taxon>
        <taxon>Bacteroidota</taxon>
        <taxon>Sphingobacteriia</taxon>
        <taxon>Sphingobacteriales</taxon>
        <taxon>Sphingobacteriaceae</taxon>
        <taxon>Mucilaginibacter</taxon>
    </lineage>
</organism>
<reference evidence="1 2" key="1">
    <citation type="submission" date="2016-10" db="EMBL/GenBank/DDBJ databases">
        <authorList>
            <person name="de Groot N.N."/>
        </authorList>
    </citation>
    <scope>NUCLEOTIDE SEQUENCE [LARGE SCALE GENOMIC DNA]</scope>
    <source>
        <strain evidence="1 2">MP1X4</strain>
    </source>
</reference>
<evidence type="ECO:0008006" key="3">
    <source>
        <dbReference type="Google" id="ProtNLM"/>
    </source>
</evidence>